<dbReference type="GO" id="GO:0022857">
    <property type="term" value="F:transmembrane transporter activity"/>
    <property type="evidence" value="ECO:0007669"/>
    <property type="project" value="InterPro"/>
</dbReference>
<feature type="transmembrane region" description="Helical" evidence="4">
    <location>
        <begin position="215"/>
        <end position="239"/>
    </location>
</feature>
<feature type="transmembrane region" description="Helical" evidence="4">
    <location>
        <begin position="251"/>
        <end position="271"/>
    </location>
</feature>
<dbReference type="EMBL" id="JH413808">
    <property type="protein sequence ID" value="EHL31964.1"/>
    <property type="molecule type" value="Genomic_DNA"/>
</dbReference>
<dbReference type="PANTHER" id="PTHR23530">
    <property type="entry name" value="TRANSPORT PROTEIN-RELATED"/>
    <property type="match status" value="1"/>
</dbReference>
<protein>
    <recommendedName>
        <fullName evidence="5">Major facilitator superfamily (MFS) profile domain-containing protein</fullName>
    </recommendedName>
</protein>
<feature type="transmembrane region" description="Helical" evidence="4">
    <location>
        <begin position="161"/>
        <end position="180"/>
    </location>
</feature>
<dbReference type="RefSeq" id="WP_006870075.1">
    <property type="nucleotide sequence ID" value="NZ_JH413808.1"/>
</dbReference>
<feature type="domain" description="Major facilitator superfamily (MFS) profile" evidence="5">
    <location>
        <begin position="1"/>
        <end position="396"/>
    </location>
</feature>
<organism evidence="6 7">
    <name type="scientific">Legionella drancourtii LLAP12</name>
    <dbReference type="NCBI Taxonomy" id="658187"/>
    <lineage>
        <taxon>Bacteria</taxon>
        <taxon>Pseudomonadati</taxon>
        <taxon>Pseudomonadota</taxon>
        <taxon>Gammaproteobacteria</taxon>
        <taxon>Legionellales</taxon>
        <taxon>Legionellaceae</taxon>
        <taxon>Legionella</taxon>
    </lineage>
</organism>
<feature type="transmembrane region" description="Helical" evidence="4">
    <location>
        <begin position="342"/>
        <end position="366"/>
    </location>
</feature>
<keyword evidence="7" id="KW-1185">Reference proteome</keyword>
<dbReference type="SUPFAM" id="SSF103473">
    <property type="entry name" value="MFS general substrate transporter"/>
    <property type="match status" value="1"/>
</dbReference>
<dbReference type="InterPro" id="IPR036259">
    <property type="entry name" value="MFS_trans_sf"/>
</dbReference>
<name>G9EL75_9GAMM</name>
<evidence type="ECO:0000256" key="2">
    <source>
        <dbReference type="ARBA" id="ARBA00022989"/>
    </source>
</evidence>
<dbReference type="STRING" id="658187.LDG_6134"/>
<sequence length="407" mass="46018">MRLFYRLLIYTILFSSIRMLVGGYSSLYLTTHGLSIADISFLKAFQGIVIVLIQIPAGVIIDKCNNRFPFILISIFLAAIWMFLTAIGNTALTFFIAEFFNGLSLAIFNAVMLPILVETYSYETGKDDYNYTLGKFFKYQNLLMVISVLLGSVFVTVESRYVWFAAAFILTTIGLFSLLANDLKKFNVIISKSPPQNKTKIHFKNLFSVLKVENIIILFIANISLVTVFQILAQFWQVIVYDYLGEHTSEAIVYGFVFAIILVFQALASFFAEKKSSLKISLLFMAFFVAATSYLIVHNGNEIYKTISIILFLSCFILFKYPSIIISALLHKNITNDIRATFDSLISTLSMLVSIGAFYVIGILLNNFGNKVIILSLILLMMTSFFSTFLYVIKTRYSLRTNLVTSS</sequence>
<dbReference type="InterPro" id="IPR020846">
    <property type="entry name" value="MFS_dom"/>
</dbReference>
<feature type="transmembrane region" description="Helical" evidence="4">
    <location>
        <begin position="7"/>
        <end position="29"/>
    </location>
</feature>
<feature type="transmembrane region" description="Helical" evidence="4">
    <location>
        <begin position="94"/>
        <end position="116"/>
    </location>
</feature>
<dbReference type="Proteomes" id="UP000002770">
    <property type="component" value="Unassembled WGS sequence"/>
</dbReference>
<evidence type="ECO:0000256" key="4">
    <source>
        <dbReference type="SAM" id="Phobius"/>
    </source>
</evidence>
<feature type="transmembrane region" description="Helical" evidence="4">
    <location>
        <begin position="278"/>
        <end position="297"/>
    </location>
</feature>
<evidence type="ECO:0000256" key="1">
    <source>
        <dbReference type="ARBA" id="ARBA00022692"/>
    </source>
</evidence>
<dbReference type="AlphaFoldDB" id="G9EL75"/>
<dbReference type="PROSITE" id="PS50850">
    <property type="entry name" value="MFS"/>
    <property type="match status" value="1"/>
</dbReference>
<keyword evidence="3 4" id="KW-0472">Membrane</keyword>
<feature type="transmembrane region" description="Helical" evidence="4">
    <location>
        <begin position="309"/>
        <end position="330"/>
    </location>
</feature>
<dbReference type="PANTHER" id="PTHR23530:SF1">
    <property type="entry name" value="PERMEASE, MAJOR FACILITATOR SUPERFAMILY-RELATED"/>
    <property type="match status" value="1"/>
</dbReference>
<dbReference type="HOGENOM" id="CLU_056347_0_0_6"/>
<dbReference type="Pfam" id="PF07690">
    <property type="entry name" value="MFS_1"/>
    <property type="match status" value="1"/>
</dbReference>
<evidence type="ECO:0000313" key="6">
    <source>
        <dbReference type="EMBL" id="EHL31964.1"/>
    </source>
</evidence>
<feature type="transmembrane region" description="Helical" evidence="4">
    <location>
        <begin position="136"/>
        <end position="155"/>
    </location>
</feature>
<reference evidence="6 7" key="1">
    <citation type="journal article" date="2011" name="BMC Genomics">
        <title>Insight into cross-talk between intra-amoebal pathogens.</title>
        <authorList>
            <person name="Gimenez G."/>
            <person name="Bertelli C."/>
            <person name="Moliner C."/>
            <person name="Robert C."/>
            <person name="Raoult D."/>
            <person name="Fournier P.E."/>
            <person name="Greub G."/>
        </authorList>
    </citation>
    <scope>NUCLEOTIDE SEQUENCE [LARGE SCALE GENOMIC DNA]</scope>
    <source>
        <strain evidence="6 7">LLAP12</strain>
    </source>
</reference>
<accession>G9EL75</accession>
<keyword evidence="1 4" id="KW-0812">Transmembrane</keyword>
<feature type="transmembrane region" description="Helical" evidence="4">
    <location>
        <begin position="68"/>
        <end position="88"/>
    </location>
</feature>
<evidence type="ECO:0000313" key="7">
    <source>
        <dbReference type="Proteomes" id="UP000002770"/>
    </source>
</evidence>
<gene>
    <name evidence="6" type="ORF">LDG_6134</name>
</gene>
<dbReference type="eggNOG" id="COG0738">
    <property type="taxonomic scope" value="Bacteria"/>
</dbReference>
<dbReference type="InterPro" id="IPR053160">
    <property type="entry name" value="MFS_DHA3_Transporter"/>
</dbReference>
<dbReference type="InParanoid" id="G9EL75"/>
<evidence type="ECO:0000259" key="5">
    <source>
        <dbReference type="PROSITE" id="PS50850"/>
    </source>
</evidence>
<evidence type="ECO:0000256" key="3">
    <source>
        <dbReference type="ARBA" id="ARBA00023136"/>
    </source>
</evidence>
<dbReference type="Gene3D" id="1.20.1250.20">
    <property type="entry name" value="MFS general substrate transporter like domains"/>
    <property type="match status" value="1"/>
</dbReference>
<feature type="transmembrane region" description="Helical" evidence="4">
    <location>
        <begin position="372"/>
        <end position="393"/>
    </location>
</feature>
<feature type="transmembrane region" description="Helical" evidence="4">
    <location>
        <begin position="41"/>
        <end position="61"/>
    </location>
</feature>
<dbReference type="InterPro" id="IPR011701">
    <property type="entry name" value="MFS"/>
</dbReference>
<keyword evidence="2 4" id="KW-1133">Transmembrane helix</keyword>
<proteinExistence type="predicted"/>